<feature type="region of interest" description="Disordered" evidence="5">
    <location>
        <begin position="743"/>
        <end position="788"/>
    </location>
</feature>
<keyword evidence="6" id="KW-0812">Transmembrane</keyword>
<evidence type="ECO:0000259" key="9">
    <source>
        <dbReference type="PROSITE" id="PS50215"/>
    </source>
</evidence>
<dbReference type="Pfam" id="PF13688">
    <property type="entry name" value="Reprolysin_5"/>
    <property type="match status" value="1"/>
</dbReference>
<dbReference type="EMBL" id="MU004243">
    <property type="protein sequence ID" value="KAF2664035.1"/>
    <property type="molecule type" value="Genomic_DNA"/>
</dbReference>
<proteinExistence type="predicted"/>
<dbReference type="FunFam" id="4.10.70.10:FF:000003">
    <property type="entry name" value="Disintegrin and metalloproteinase domain-containing protein 17"/>
    <property type="match status" value="1"/>
</dbReference>
<dbReference type="GO" id="GO:0004222">
    <property type="term" value="F:metalloendopeptidase activity"/>
    <property type="evidence" value="ECO:0007669"/>
    <property type="project" value="InterPro"/>
</dbReference>
<dbReference type="CDD" id="cd04271">
    <property type="entry name" value="ZnMc_ADAM_fungal"/>
    <property type="match status" value="1"/>
</dbReference>
<protein>
    <recommendedName>
        <fullName evidence="3">Disintegrin and metalloproteinase domain-containing protein B</fullName>
    </recommendedName>
</protein>
<dbReference type="InterPro" id="IPR034028">
    <property type="entry name" value="ZnMc_ADAM_fungal"/>
</dbReference>
<dbReference type="PROSITE" id="PS50214">
    <property type="entry name" value="DISINTEGRIN_2"/>
    <property type="match status" value="1"/>
</dbReference>
<gene>
    <name evidence="10" type="ORF">BT63DRAFT_99255</name>
</gene>
<dbReference type="PROSITE" id="PS50215">
    <property type="entry name" value="ADAM_MEPRO"/>
    <property type="match status" value="1"/>
</dbReference>
<feature type="binding site" evidence="4">
    <location>
        <position position="441"/>
    </location>
    <ligand>
        <name>Zn(2+)</name>
        <dbReference type="ChEBI" id="CHEBI:29105"/>
        <note>catalytic</note>
    </ligand>
</feature>
<dbReference type="Gene3D" id="4.10.70.10">
    <property type="entry name" value="Disintegrin domain"/>
    <property type="match status" value="1"/>
</dbReference>
<name>A0A6A6TVD4_9PEZI</name>
<evidence type="ECO:0000256" key="2">
    <source>
        <dbReference type="ARBA" id="ARBA00056552"/>
    </source>
</evidence>
<keyword evidence="4" id="KW-0479">Metal-binding</keyword>
<dbReference type="PANTHER" id="PTHR11905">
    <property type="entry name" value="ADAM A DISINTEGRIN AND METALLOPROTEASE DOMAIN"/>
    <property type="match status" value="1"/>
</dbReference>
<keyword evidence="6" id="KW-1133">Transmembrane helix</keyword>
<comment type="caution">
    <text evidence="4">Lacks conserved residue(s) required for the propagation of feature annotation.</text>
</comment>
<evidence type="ECO:0000313" key="11">
    <source>
        <dbReference type="Proteomes" id="UP000799302"/>
    </source>
</evidence>
<dbReference type="InterPro" id="IPR024079">
    <property type="entry name" value="MetalloPept_cat_dom_sf"/>
</dbReference>
<feature type="domain" description="Disintegrin" evidence="8">
    <location>
        <begin position="524"/>
        <end position="613"/>
    </location>
</feature>
<feature type="binding site" evidence="4">
    <location>
        <position position="437"/>
    </location>
    <ligand>
        <name>Zn(2+)</name>
        <dbReference type="ChEBI" id="CHEBI:29105"/>
        <note>catalytic</note>
    </ligand>
</feature>
<comment type="function">
    <text evidence="2">Probable zinc protease.</text>
</comment>
<accession>A0A6A6TVD4</accession>
<dbReference type="GO" id="GO:0046872">
    <property type="term" value="F:metal ion binding"/>
    <property type="evidence" value="ECO:0007669"/>
    <property type="project" value="UniProtKB-KW"/>
</dbReference>
<organism evidence="10 11">
    <name type="scientific">Microthyrium microscopicum</name>
    <dbReference type="NCBI Taxonomy" id="703497"/>
    <lineage>
        <taxon>Eukaryota</taxon>
        <taxon>Fungi</taxon>
        <taxon>Dikarya</taxon>
        <taxon>Ascomycota</taxon>
        <taxon>Pezizomycotina</taxon>
        <taxon>Dothideomycetes</taxon>
        <taxon>Dothideomycetes incertae sedis</taxon>
        <taxon>Microthyriales</taxon>
        <taxon>Microthyriaceae</taxon>
        <taxon>Microthyrium</taxon>
    </lineage>
</organism>
<dbReference type="AlphaFoldDB" id="A0A6A6TVD4"/>
<dbReference type="SMART" id="SM00050">
    <property type="entry name" value="DISIN"/>
    <property type="match status" value="1"/>
</dbReference>
<dbReference type="Proteomes" id="UP000799302">
    <property type="component" value="Unassembled WGS sequence"/>
</dbReference>
<dbReference type="Gene3D" id="3.40.1620.60">
    <property type="match status" value="1"/>
</dbReference>
<dbReference type="Gene3D" id="3.40.390.10">
    <property type="entry name" value="Collagenase (Catalytic Domain)"/>
    <property type="match status" value="1"/>
</dbReference>
<keyword evidence="10" id="KW-0645">Protease</keyword>
<evidence type="ECO:0000313" key="10">
    <source>
        <dbReference type="EMBL" id="KAF2664035.1"/>
    </source>
</evidence>
<dbReference type="Pfam" id="PF00200">
    <property type="entry name" value="Disintegrin"/>
    <property type="match status" value="1"/>
</dbReference>
<reference evidence="10" key="1">
    <citation type="journal article" date="2020" name="Stud. Mycol.">
        <title>101 Dothideomycetes genomes: a test case for predicting lifestyles and emergence of pathogens.</title>
        <authorList>
            <person name="Haridas S."/>
            <person name="Albert R."/>
            <person name="Binder M."/>
            <person name="Bloem J."/>
            <person name="Labutti K."/>
            <person name="Salamov A."/>
            <person name="Andreopoulos B."/>
            <person name="Baker S."/>
            <person name="Barry K."/>
            <person name="Bills G."/>
            <person name="Bluhm B."/>
            <person name="Cannon C."/>
            <person name="Castanera R."/>
            <person name="Culley D."/>
            <person name="Daum C."/>
            <person name="Ezra D."/>
            <person name="Gonzalez J."/>
            <person name="Henrissat B."/>
            <person name="Kuo A."/>
            <person name="Liang C."/>
            <person name="Lipzen A."/>
            <person name="Lutzoni F."/>
            <person name="Magnuson J."/>
            <person name="Mondo S."/>
            <person name="Nolan M."/>
            <person name="Ohm R."/>
            <person name="Pangilinan J."/>
            <person name="Park H.-J."/>
            <person name="Ramirez L."/>
            <person name="Alfaro M."/>
            <person name="Sun H."/>
            <person name="Tritt A."/>
            <person name="Yoshinaga Y."/>
            <person name="Zwiers L.-H."/>
            <person name="Turgeon B."/>
            <person name="Goodwin S."/>
            <person name="Spatafora J."/>
            <person name="Crous P."/>
            <person name="Grigoriev I."/>
        </authorList>
    </citation>
    <scope>NUCLEOTIDE SEQUENCE</scope>
    <source>
        <strain evidence="10">CBS 115976</strain>
    </source>
</reference>
<dbReference type="GO" id="GO:0006508">
    <property type="term" value="P:proteolysis"/>
    <property type="evidence" value="ECO:0007669"/>
    <property type="project" value="UniProtKB-KW"/>
</dbReference>
<dbReference type="InterPro" id="IPR006586">
    <property type="entry name" value="ADAM_Cys-rich"/>
</dbReference>
<keyword evidence="11" id="KW-1185">Reference proteome</keyword>
<keyword evidence="6" id="KW-0472">Membrane</keyword>
<feature type="compositionally biased region" description="Polar residues" evidence="5">
    <location>
        <begin position="763"/>
        <end position="788"/>
    </location>
</feature>
<evidence type="ECO:0000256" key="7">
    <source>
        <dbReference type="SAM" id="SignalP"/>
    </source>
</evidence>
<dbReference type="SUPFAM" id="SSF57552">
    <property type="entry name" value="Blood coagulation inhibitor (disintegrin)"/>
    <property type="match status" value="1"/>
</dbReference>
<evidence type="ECO:0000256" key="5">
    <source>
        <dbReference type="SAM" id="MobiDB-lite"/>
    </source>
</evidence>
<dbReference type="SUPFAM" id="SSF55486">
    <property type="entry name" value="Metalloproteases ('zincins'), catalytic domain"/>
    <property type="match status" value="1"/>
</dbReference>
<feature type="chain" id="PRO_5025450877" description="Disintegrin and metalloproteinase domain-containing protein B" evidence="7">
    <location>
        <begin position="23"/>
        <end position="788"/>
    </location>
</feature>
<feature type="transmembrane region" description="Helical" evidence="6">
    <location>
        <begin position="712"/>
        <end position="733"/>
    </location>
</feature>
<feature type="binding site" evidence="4">
    <location>
        <position position="447"/>
    </location>
    <ligand>
        <name>Zn(2+)</name>
        <dbReference type="ChEBI" id="CHEBI:29105"/>
        <note>catalytic</note>
    </ligand>
</feature>
<keyword evidence="10" id="KW-0378">Hydrolase</keyword>
<feature type="active site" evidence="4">
    <location>
        <position position="438"/>
    </location>
</feature>
<evidence type="ECO:0000256" key="1">
    <source>
        <dbReference type="ARBA" id="ARBA00023157"/>
    </source>
</evidence>
<dbReference type="OrthoDB" id="5951731at2759"/>
<keyword evidence="1" id="KW-1015">Disulfide bond</keyword>
<evidence type="ECO:0000256" key="3">
    <source>
        <dbReference type="ARBA" id="ARBA00074021"/>
    </source>
</evidence>
<dbReference type="InterPro" id="IPR036436">
    <property type="entry name" value="Disintegrin_dom_sf"/>
</dbReference>
<evidence type="ECO:0000256" key="6">
    <source>
        <dbReference type="SAM" id="Phobius"/>
    </source>
</evidence>
<sequence>MILQHLFIAALAPAAYLPWASASSFDRNPLNTVENVLDASVDTSSHRISAFQSFDLSFFAFKRRIRFSLEPNHDIIPQGAQVSYLGHNGEVVRTEPIDRHLHKVYKGDVWSQNVDGSFQNVGHARVLVHKDGKRPVFEGAFTINHDHHHISLRDKYMQTKHPMDPLPPHRGRDAEMVVFRDSDIRSDWLDGHEEFKKRSYFPADSHVSGPSLSCESDNLEFNMDVEHPVLSGAPIDGQSNFWSVPMGNLFGKRQIDTSTGTGNSAGVNLVSTIGQTSGCPTTRKVALVGVATDCTYTASFADQDAVKANVIAQINSASAVYEKTFQISLGLQNLTISPKDCPSSPPPATPWNTGCDSQDIQGRLNLFSQWRGKQADSNSHWTLLTTCNSGPAVGLAWLGQACVVSTQARNGTSGGVQTVAGANVVAKTSTEWQVIAHETGHTFGAVHDCTSQTCSDGTSTQQMCCPLSSGTCDAGQKFIMNPSTAQGITAFSQCSIGNICAAIGRGSVKTSCFSSNKAVPLLTAAKCGNGIVEQGEECDCGGTAGCGSDACCDPNTCKFKNGAVCDDTNDECCSGCKFASNGTVCRASTGVCDPAETCNGLNATCPADKSAPDGQGCGSGLNCASGHCTSRNQQCKTLMGSYSQGNDTYACDSISCTISCSSPSLPNACMTMQQNFLDGTQCGGGGFCSNGACKGSSFIKEVKSWIDQHKGLVIGIACGAGAIVLLLIGSCIWNCRKRRRAPTTAWPGTNRRGPSGPYASGAGYQQTNSRASQQWKPQHPQQSSWRYG</sequence>
<keyword evidence="4" id="KW-0862">Zinc</keyword>
<feature type="signal peptide" evidence="7">
    <location>
        <begin position="1"/>
        <end position="22"/>
    </location>
</feature>
<dbReference type="SMART" id="SM00608">
    <property type="entry name" value="ACR"/>
    <property type="match status" value="1"/>
</dbReference>
<dbReference type="InterPro" id="IPR001762">
    <property type="entry name" value="Disintegrin_dom"/>
</dbReference>
<evidence type="ECO:0000256" key="4">
    <source>
        <dbReference type="PROSITE-ProRule" id="PRU00276"/>
    </source>
</evidence>
<keyword evidence="10" id="KW-0482">Metalloprotease</keyword>
<evidence type="ECO:0000259" key="8">
    <source>
        <dbReference type="PROSITE" id="PS50214"/>
    </source>
</evidence>
<keyword evidence="7" id="KW-0732">Signal</keyword>
<dbReference type="PANTHER" id="PTHR11905:SF159">
    <property type="entry name" value="ADAM METALLOPROTEASE"/>
    <property type="match status" value="1"/>
</dbReference>
<dbReference type="InterPro" id="IPR001590">
    <property type="entry name" value="Peptidase_M12B"/>
</dbReference>
<feature type="domain" description="Peptidase M12B" evidence="9">
    <location>
        <begin position="283"/>
        <end position="499"/>
    </location>
</feature>